<evidence type="ECO:0000256" key="4">
    <source>
        <dbReference type="ARBA" id="ARBA00014727"/>
    </source>
</evidence>
<dbReference type="Pfam" id="PF01862">
    <property type="entry name" value="PvlArgDC"/>
    <property type="match status" value="1"/>
</dbReference>
<dbReference type="AlphaFoldDB" id="A0A1G2PV52"/>
<evidence type="ECO:0000256" key="8">
    <source>
        <dbReference type="ARBA" id="ARBA00049309"/>
    </source>
</evidence>
<keyword evidence="7" id="KW-0670">Pyruvate</keyword>
<protein>
    <recommendedName>
        <fullName evidence="4">Pyruvoyl-dependent arginine decarboxylase AaxB</fullName>
        <ecNumber evidence="3">4.1.1.19</ecNumber>
    </recommendedName>
</protein>
<dbReference type="HAMAP" id="MF_01404">
    <property type="entry name" value="PvlArgDC"/>
    <property type="match status" value="1"/>
</dbReference>
<comment type="cofactor">
    <cofactor evidence="1">
        <name>pyruvate</name>
        <dbReference type="ChEBI" id="CHEBI:15361"/>
    </cofactor>
</comment>
<dbReference type="InterPro" id="IPR002724">
    <property type="entry name" value="Pyruvoyl-dep_arg_deCO2ase"/>
</dbReference>
<dbReference type="Gene3D" id="3.50.20.10">
    <property type="entry name" value="Pyruvoyl-Dependent Histidine Decarboxylase, subunit B"/>
    <property type="match status" value="1"/>
</dbReference>
<reference evidence="9 10" key="1">
    <citation type="journal article" date="2016" name="Nat. Commun.">
        <title>Thousands of microbial genomes shed light on interconnected biogeochemical processes in an aquifer system.</title>
        <authorList>
            <person name="Anantharaman K."/>
            <person name="Brown C.T."/>
            <person name="Hug L.A."/>
            <person name="Sharon I."/>
            <person name="Castelle C.J."/>
            <person name="Probst A.J."/>
            <person name="Thomas B.C."/>
            <person name="Singh A."/>
            <person name="Wilkins M.J."/>
            <person name="Karaoz U."/>
            <person name="Brodie E.L."/>
            <person name="Williams K.H."/>
            <person name="Hubbard S.S."/>
            <person name="Banfield J.F."/>
        </authorList>
    </citation>
    <scope>NUCLEOTIDE SEQUENCE [LARGE SCALE GENOMIC DNA]</scope>
</reference>
<gene>
    <name evidence="9" type="ORF">A2W59_00785</name>
</gene>
<evidence type="ECO:0000313" key="10">
    <source>
        <dbReference type="Proteomes" id="UP000178646"/>
    </source>
</evidence>
<comment type="catalytic activity">
    <reaction evidence="8">
        <text>L-arginine + H(+) = agmatine + CO2</text>
        <dbReference type="Rhea" id="RHEA:17641"/>
        <dbReference type="ChEBI" id="CHEBI:15378"/>
        <dbReference type="ChEBI" id="CHEBI:16526"/>
        <dbReference type="ChEBI" id="CHEBI:32682"/>
        <dbReference type="ChEBI" id="CHEBI:58145"/>
        <dbReference type="EC" id="4.1.1.19"/>
    </reaction>
</comment>
<dbReference type="SFLD" id="SFLDS00055">
    <property type="entry name" value="Pyruvoyl-Dependent_Histidine/A"/>
    <property type="match status" value="1"/>
</dbReference>
<dbReference type="PIRSF" id="PIRSF005216">
    <property type="entry name" value="Pyruvoyl-dep_arg_deCO2ase"/>
    <property type="match status" value="1"/>
</dbReference>
<dbReference type="GO" id="GO:0006527">
    <property type="term" value="P:L-arginine catabolic process"/>
    <property type="evidence" value="ECO:0007669"/>
    <property type="project" value="InterPro"/>
</dbReference>
<keyword evidence="5" id="KW-0210">Decarboxylase</keyword>
<dbReference type="PANTHER" id="PTHR40438:SF1">
    <property type="entry name" value="PYRUVOYL-DEPENDENT ARGININE DECARBOXYLASE"/>
    <property type="match status" value="1"/>
</dbReference>
<evidence type="ECO:0000256" key="1">
    <source>
        <dbReference type="ARBA" id="ARBA00001928"/>
    </source>
</evidence>
<sequence length="195" mass="21584">MVPQKVFFTKGVGRHKDYLQSFELALRDAGIETQNLVTVSSIFPPGCKRISKEEGIKYMKSGSIRFCVMSRNATNEPNRLIAASVGLAIPRDSQQYGYLSEHHSFGDTEEKAGDYAEDLAATMLATTLGIEFDSSKDWDEREKQYKASGKFITTSNVTQSAQGHKDGLWTTVLASAVFVLEGEQSMENQKTPSLN</sequence>
<dbReference type="Proteomes" id="UP000178646">
    <property type="component" value="Unassembled WGS sequence"/>
</dbReference>
<evidence type="ECO:0000313" key="9">
    <source>
        <dbReference type="EMBL" id="OHA51511.1"/>
    </source>
</evidence>
<dbReference type="PANTHER" id="PTHR40438">
    <property type="entry name" value="PYRUVOYL-DEPENDENT ARGININE DECARBOXYLASE"/>
    <property type="match status" value="1"/>
</dbReference>
<name>A0A1G2PV52_9BACT</name>
<comment type="similarity">
    <text evidence="2">Belongs to the pyruvoyl-dependent arginine decarboxylase family.</text>
</comment>
<dbReference type="EMBL" id="MHSU01000002">
    <property type="protein sequence ID" value="OHA51511.1"/>
    <property type="molecule type" value="Genomic_DNA"/>
</dbReference>
<dbReference type="GO" id="GO:0008792">
    <property type="term" value="F:arginine decarboxylase activity"/>
    <property type="evidence" value="ECO:0007669"/>
    <property type="project" value="UniProtKB-EC"/>
</dbReference>
<organism evidence="9 10">
    <name type="scientific">Candidatus Terrybacteria bacterium RIFCSPHIGHO2_02_41_19</name>
    <dbReference type="NCBI Taxonomy" id="1802364"/>
    <lineage>
        <taxon>Bacteria</taxon>
        <taxon>Candidatus Terryibacteriota</taxon>
    </lineage>
</organism>
<dbReference type="SFLD" id="SFLDG01170">
    <property type="entry name" value="Pyruvoyl-dependent_arginine_de"/>
    <property type="match status" value="1"/>
</dbReference>
<accession>A0A1G2PV52</accession>
<dbReference type="EC" id="4.1.1.19" evidence="3"/>
<dbReference type="InterPro" id="IPR016105">
    <property type="entry name" value="Pyr-dep_his/arg-deCO2ase_sand"/>
</dbReference>
<comment type="caution">
    <text evidence="9">The sequence shown here is derived from an EMBL/GenBank/DDBJ whole genome shotgun (WGS) entry which is preliminary data.</text>
</comment>
<dbReference type="SUPFAM" id="SSF56271">
    <property type="entry name" value="Pyruvoyl-dependent histidine and arginine decarboxylases"/>
    <property type="match status" value="1"/>
</dbReference>
<evidence type="ECO:0000256" key="2">
    <source>
        <dbReference type="ARBA" id="ARBA00008611"/>
    </source>
</evidence>
<evidence type="ECO:0000256" key="5">
    <source>
        <dbReference type="ARBA" id="ARBA00022793"/>
    </source>
</evidence>
<proteinExistence type="inferred from homology"/>
<keyword evidence="6" id="KW-0456">Lyase</keyword>
<evidence type="ECO:0000256" key="3">
    <source>
        <dbReference type="ARBA" id="ARBA00012426"/>
    </source>
</evidence>
<dbReference type="NCBIfam" id="TIGR00286">
    <property type="entry name" value="pyruvoyl-dependent arginine decarboxylase"/>
    <property type="match status" value="1"/>
</dbReference>
<dbReference type="InterPro" id="IPR016104">
    <property type="entry name" value="Pyr-dep_his/arg-deCO2ase"/>
</dbReference>
<evidence type="ECO:0000256" key="6">
    <source>
        <dbReference type="ARBA" id="ARBA00023239"/>
    </source>
</evidence>
<evidence type="ECO:0000256" key="7">
    <source>
        <dbReference type="ARBA" id="ARBA00023317"/>
    </source>
</evidence>